<dbReference type="PANTHER" id="PTHR45436:SF5">
    <property type="entry name" value="SENSOR HISTIDINE KINASE TRCS"/>
    <property type="match status" value="1"/>
</dbReference>
<dbReference type="CDD" id="cd00075">
    <property type="entry name" value="HATPase"/>
    <property type="match status" value="1"/>
</dbReference>
<keyword evidence="8 11" id="KW-1133">Transmembrane helix</keyword>
<dbReference type="CDD" id="cd00082">
    <property type="entry name" value="HisKA"/>
    <property type="match status" value="1"/>
</dbReference>
<dbReference type="Gene3D" id="1.10.287.130">
    <property type="match status" value="1"/>
</dbReference>
<dbReference type="InterPro" id="IPR003661">
    <property type="entry name" value="HisK_dim/P_dom"/>
</dbReference>
<keyword evidence="9" id="KW-0902">Two-component regulatory system</keyword>
<dbReference type="Pfam" id="PF00512">
    <property type="entry name" value="HisKA"/>
    <property type="match status" value="1"/>
</dbReference>
<keyword evidence="6 11" id="KW-0812">Transmembrane</keyword>
<keyword evidence="14" id="KW-1185">Reference proteome</keyword>
<evidence type="ECO:0000256" key="8">
    <source>
        <dbReference type="ARBA" id="ARBA00022989"/>
    </source>
</evidence>
<comment type="catalytic activity">
    <reaction evidence="1">
        <text>ATP + protein L-histidine = ADP + protein N-phospho-L-histidine.</text>
        <dbReference type="EC" id="2.7.13.3"/>
    </reaction>
</comment>
<sequence length="346" mass="36138">MTSSRSSPSVVVSDRMRVQRSALRVALSVALASVAIVVLITVIAVAVIFTGSRPDDRPGHHGALWSDRVVDLGDVVPLIIVLGTVGLVALSLVAWYVARRSALPLAEALRVQRAFVADASHELRTPLTTLTSRIQLARHRAERGGDVLAALGDLRRDAAVMDDVLTDLLLAADTAGTRAEDSEAVAAVASVVAASADALQFRAADAGVAIVTDAPRNVDAAAEPTALGRALVALLDNAVRHSPPGGAVTVSGRATARMVELRVTDEGTGITGVDPDRLFERFVRSETEAPRRGFGLGLALVRDIAARFGGHVSVERTSPQGTTFLLVLPVARHPNPTARPASSAVL</sequence>
<dbReference type="SUPFAM" id="SSF47384">
    <property type="entry name" value="Homodimeric domain of signal transducing histidine kinase"/>
    <property type="match status" value="1"/>
</dbReference>
<dbReference type="EC" id="2.7.13.3" evidence="3"/>
<evidence type="ECO:0000256" key="11">
    <source>
        <dbReference type="SAM" id="Phobius"/>
    </source>
</evidence>
<dbReference type="PANTHER" id="PTHR45436">
    <property type="entry name" value="SENSOR HISTIDINE KINASE YKOH"/>
    <property type="match status" value="1"/>
</dbReference>
<comment type="caution">
    <text evidence="13">The sequence shown here is derived from an EMBL/GenBank/DDBJ whole genome shotgun (WGS) entry which is preliminary data.</text>
</comment>
<evidence type="ECO:0000256" key="2">
    <source>
        <dbReference type="ARBA" id="ARBA00004236"/>
    </source>
</evidence>
<dbReference type="SUPFAM" id="SSF55874">
    <property type="entry name" value="ATPase domain of HSP90 chaperone/DNA topoisomerase II/histidine kinase"/>
    <property type="match status" value="1"/>
</dbReference>
<evidence type="ECO:0000256" key="7">
    <source>
        <dbReference type="ARBA" id="ARBA00022777"/>
    </source>
</evidence>
<dbReference type="Gene3D" id="3.30.565.10">
    <property type="entry name" value="Histidine kinase-like ATPase, C-terminal domain"/>
    <property type="match status" value="1"/>
</dbReference>
<dbReference type="RefSeq" id="WP_344094997.1">
    <property type="nucleotide sequence ID" value="NZ_BAAAOG010000004.1"/>
</dbReference>
<name>A0ABP5CAR5_9MICO</name>
<evidence type="ECO:0000256" key="5">
    <source>
        <dbReference type="ARBA" id="ARBA00022679"/>
    </source>
</evidence>
<evidence type="ECO:0000313" key="14">
    <source>
        <dbReference type="Proteomes" id="UP001499933"/>
    </source>
</evidence>
<keyword evidence="4" id="KW-0597">Phosphoprotein</keyword>
<dbReference type="PROSITE" id="PS50109">
    <property type="entry name" value="HIS_KIN"/>
    <property type="match status" value="1"/>
</dbReference>
<dbReference type="InterPro" id="IPR036890">
    <property type="entry name" value="HATPase_C_sf"/>
</dbReference>
<keyword evidence="10 11" id="KW-0472">Membrane</keyword>
<dbReference type="InterPro" id="IPR004358">
    <property type="entry name" value="Sig_transdc_His_kin-like_C"/>
</dbReference>
<dbReference type="Pfam" id="PF02518">
    <property type="entry name" value="HATPase_c"/>
    <property type="match status" value="1"/>
</dbReference>
<keyword evidence="7" id="KW-0418">Kinase</keyword>
<accession>A0ABP5CAR5</accession>
<evidence type="ECO:0000256" key="10">
    <source>
        <dbReference type="ARBA" id="ARBA00023136"/>
    </source>
</evidence>
<evidence type="ECO:0000256" key="4">
    <source>
        <dbReference type="ARBA" id="ARBA00022553"/>
    </source>
</evidence>
<dbReference type="SMART" id="SM00387">
    <property type="entry name" value="HATPase_c"/>
    <property type="match status" value="1"/>
</dbReference>
<dbReference type="SMART" id="SM00388">
    <property type="entry name" value="HisKA"/>
    <property type="match status" value="1"/>
</dbReference>
<gene>
    <name evidence="13" type="ORF">GCM10009776_24360</name>
</gene>
<comment type="subcellular location">
    <subcellularLocation>
        <location evidence="2">Cell membrane</location>
    </subcellularLocation>
</comment>
<organism evidence="13 14">
    <name type="scientific">Microbacterium deminutum</name>
    <dbReference type="NCBI Taxonomy" id="344164"/>
    <lineage>
        <taxon>Bacteria</taxon>
        <taxon>Bacillati</taxon>
        <taxon>Actinomycetota</taxon>
        <taxon>Actinomycetes</taxon>
        <taxon>Micrococcales</taxon>
        <taxon>Microbacteriaceae</taxon>
        <taxon>Microbacterium</taxon>
    </lineage>
</organism>
<dbReference type="EMBL" id="BAAAOG010000004">
    <property type="protein sequence ID" value="GAA1960831.1"/>
    <property type="molecule type" value="Genomic_DNA"/>
</dbReference>
<dbReference type="PRINTS" id="PR00344">
    <property type="entry name" value="BCTRLSENSOR"/>
</dbReference>
<dbReference type="Proteomes" id="UP001499933">
    <property type="component" value="Unassembled WGS sequence"/>
</dbReference>
<dbReference type="InterPro" id="IPR050428">
    <property type="entry name" value="TCS_sensor_his_kinase"/>
</dbReference>
<protein>
    <recommendedName>
        <fullName evidence="3">histidine kinase</fullName>
        <ecNumber evidence="3">2.7.13.3</ecNumber>
    </recommendedName>
</protein>
<keyword evidence="5" id="KW-0808">Transferase</keyword>
<evidence type="ECO:0000259" key="12">
    <source>
        <dbReference type="PROSITE" id="PS50109"/>
    </source>
</evidence>
<feature type="domain" description="Histidine kinase" evidence="12">
    <location>
        <begin position="118"/>
        <end position="332"/>
    </location>
</feature>
<dbReference type="InterPro" id="IPR036097">
    <property type="entry name" value="HisK_dim/P_sf"/>
</dbReference>
<dbReference type="InterPro" id="IPR003594">
    <property type="entry name" value="HATPase_dom"/>
</dbReference>
<evidence type="ECO:0000256" key="6">
    <source>
        <dbReference type="ARBA" id="ARBA00022692"/>
    </source>
</evidence>
<feature type="transmembrane region" description="Helical" evidence="11">
    <location>
        <begin position="25"/>
        <end position="49"/>
    </location>
</feature>
<proteinExistence type="predicted"/>
<evidence type="ECO:0000313" key="13">
    <source>
        <dbReference type="EMBL" id="GAA1960831.1"/>
    </source>
</evidence>
<feature type="transmembrane region" description="Helical" evidence="11">
    <location>
        <begin position="75"/>
        <end position="98"/>
    </location>
</feature>
<evidence type="ECO:0000256" key="9">
    <source>
        <dbReference type="ARBA" id="ARBA00023012"/>
    </source>
</evidence>
<evidence type="ECO:0000256" key="3">
    <source>
        <dbReference type="ARBA" id="ARBA00012438"/>
    </source>
</evidence>
<dbReference type="InterPro" id="IPR005467">
    <property type="entry name" value="His_kinase_dom"/>
</dbReference>
<evidence type="ECO:0000256" key="1">
    <source>
        <dbReference type="ARBA" id="ARBA00000085"/>
    </source>
</evidence>
<reference evidence="14" key="1">
    <citation type="journal article" date="2019" name="Int. J. Syst. Evol. Microbiol.">
        <title>The Global Catalogue of Microorganisms (GCM) 10K type strain sequencing project: providing services to taxonomists for standard genome sequencing and annotation.</title>
        <authorList>
            <consortium name="The Broad Institute Genomics Platform"/>
            <consortium name="The Broad Institute Genome Sequencing Center for Infectious Disease"/>
            <person name="Wu L."/>
            <person name="Ma J."/>
        </authorList>
    </citation>
    <scope>NUCLEOTIDE SEQUENCE [LARGE SCALE GENOMIC DNA]</scope>
    <source>
        <strain evidence="14">JCM 14901</strain>
    </source>
</reference>